<evidence type="ECO:0000313" key="2">
    <source>
        <dbReference type="Proteomes" id="UP001642360"/>
    </source>
</evidence>
<dbReference type="AlphaFoldDB" id="A0ABC8RH96"/>
<comment type="caution">
    <text evidence="1">The sequence shown here is derived from an EMBL/GenBank/DDBJ whole genome shotgun (WGS) entry which is preliminary data.</text>
</comment>
<evidence type="ECO:0000313" key="1">
    <source>
        <dbReference type="EMBL" id="CAK9144314.1"/>
    </source>
</evidence>
<gene>
    <name evidence="1" type="ORF">ILEXP_LOCUS12067</name>
</gene>
<keyword evidence="2" id="KW-1185">Reference proteome</keyword>
<reference evidence="1 2" key="1">
    <citation type="submission" date="2024-02" db="EMBL/GenBank/DDBJ databases">
        <authorList>
            <person name="Vignale AGUSTIN F."/>
            <person name="Sosa J E."/>
            <person name="Modenutti C."/>
        </authorList>
    </citation>
    <scope>NUCLEOTIDE SEQUENCE [LARGE SCALE GENOMIC DNA]</scope>
</reference>
<sequence length="159" mass="16350">MSTGEKFVDLSGEPREFGVVPGVEEEALGASMEVPRASIAAVVHAPNGLSELGEPIAGEPAVPVGGARSQAVEETPLGAHAMRGAAGCNDGCVRPAGAVEERRGGGQLGRVAVVEAPFIQALGAEATMAALRCLLWVLRKYSRDAGRSKGGARCRYGWP</sequence>
<protein>
    <submittedName>
        <fullName evidence="1">Uncharacterized protein</fullName>
    </submittedName>
</protein>
<dbReference type="EMBL" id="CAUOFW020001391">
    <property type="protein sequence ID" value="CAK9144314.1"/>
    <property type="molecule type" value="Genomic_DNA"/>
</dbReference>
<accession>A0ABC8RH96</accession>
<name>A0ABC8RH96_9AQUA</name>
<proteinExistence type="predicted"/>
<dbReference type="Proteomes" id="UP001642360">
    <property type="component" value="Unassembled WGS sequence"/>
</dbReference>
<organism evidence="1 2">
    <name type="scientific">Ilex paraguariensis</name>
    <name type="common">yerba mate</name>
    <dbReference type="NCBI Taxonomy" id="185542"/>
    <lineage>
        <taxon>Eukaryota</taxon>
        <taxon>Viridiplantae</taxon>
        <taxon>Streptophyta</taxon>
        <taxon>Embryophyta</taxon>
        <taxon>Tracheophyta</taxon>
        <taxon>Spermatophyta</taxon>
        <taxon>Magnoliopsida</taxon>
        <taxon>eudicotyledons</taxon>
        <taxon>Gunneridae</taxon>
        <taxon>Pentapetalae</taxon>
        <taxon>asterids</taxon>
        <taxon>campanulids</taxon>
        <taxon>Aquifoliales</taxon>
        <taxon>Aquifoliaceae</taxon>
        <taxon>Ilex</taxon>
    </lineage>
</organism>